<dbReference type="PANTHER" id="PTHR44749:SF1">
    <property type="entry name" value="TETRATRICOPEPTIDE-LIKE HELICAL DOMAIN-CONTAINING PROTEIN"/>
    <property type="match status" value="1"/>
</dbReference>
<dbReference type="SUPFAM" id="SSF48452">
    <property type="entry name" value="TPR-like"/>
    <property type="match status" value="1"/>
</dbReference>
<dbReference type="AlphaFoldDB" id="A0A8J3YKE4"/>
<organism evidence="2 3">
    <name type="scientific">Virgisporangium aliadipatigenens</name>
    <dbReference type="NCBI Taxonomy" id="741659"/>
    <lineage>
        <taxon>Bacteria</taxon>
        <taxon>Bacillati</taxon>
        <taxon>Actinomycetota</taxon>
        <taxon>Actinomycetes</taxon>
        <taxon>Micromonosporales</taxon>
        <taxon>Micromonosporaceae</taxon>
        <taxon>Virgisporangium</taxon>
    </lineage>
</organism>
<feature type="repeat" description="TPR" evidence="1">
    <location>
        <begin position="389"/>
        <end position="422"/>
    </location>
</feature>
<dbReference type="Pfam" id="PF13181">
    <property type="entry name" value="TPR_8"/>
    <property type="match status" value="1"/>
</dbReference>
<evidence type="ECO:0008006" key="4">
    <source>
        <dbReference type="Google" id="ProtNLM"/>
    </source>
</evidence>
<comment type="caution">
    <text evidence="2">The sequence shown here is derived from an EMBL/GenBank/DDBJ whole genome shotgun (WGS) entry which is preliminary data.</text>
</comment>
<accession>A0A8J3YKE4</accession>
<protein>
    <recommendedName>
        <fullName evidence="4">Tetratricopeptide repeat protein</fullName>
    </recommendedName>
</protein>
<name>A0A8J3YKE4_9ACTN</name>
<dbReference type="InterPro" id="IPR019734">
    <property type="entry name" value="TPR_rpt"/>
</dbReference>
<reference evidence="2" key="1">
    <citation type="submission" date="2021-01" db="EMBL/GenBank/DDBJ databases">
        <title>Whole genome shotgun sequence of Virgisporangium aliadipatigenens NBRC 105644.</title>
        <authorList>
            <person name="Komaki H."/>
            <person name="Tamura T."/>
        </authorList>
    </citation>
    <scope>NUCLEOTIDE SEQUENCE</scope>
    <source>
        <strain evidence="2">NBRC 105644</strain>
    </source>
</reference>
<dbReference type="Pfam" id="PF13432">
    <property type="entry name" value="TPR_16"/>
    <property type="match status" value="1"/>
</dbReference>
<dbReference type="Proteomes" id="UP000619260">
    <property type="component" value="Unassembled WGS sequence"/>
</dbReference>
<proteinExistence type="predicted"/>
<sequence length="439" mass="46102">MCRRAECLTMRRLLVVVALAVALLAVGGVALLPRGTDPGPASAPVAVAPRDQVAAAIKTLVERVERLPGNWTAWAELGAAYIEQARITGDPTGYPRAQQALERSLAVHPDGNALAHTGLGALAAARHDFAGALHSGQTAVSIDPFKAAAYGVVGDALIELGRYDEAYQAIQRMVDLRPDSGSYARASYTYELRGDLGAARELMDAALEAAPGPADAAFALEHLATFAFDAGDLDRAKSLVDDGLNRLPQHPPLLVARARIAAARGDVAAAVADYRAVVRRLPIPGYVAELGDLLAASGDRAAAQEQYDLVRATATLFTAQGVDLDIDLALFYADNGAPDEAVKATETGYPKRPSVFGADARAWALHSAGRDAEALPLADKALSIGTKNATMFYHRGMIRLALGDKAGAAADLTEALRINPHFSFRHVPLARAALASLGQ</sequence>
<dbReference type="Gene3D" id="1.25.40.10">
    <property type="entry name" value="Tetratricopeptide repeat domain"/>
    <property type="match status" value="2"/>
</dbReference>
<dbReference type="SMART" id="SM00028">
    <property type="entry name" value="TPR"/>
    <property type="match status" value="5"/>
</dbReference>
<keyword evidence="1" id="KW-0802">TPR repeat</keyword>
<evidence type="ECO:0000313" key="2">
    <source>
        <dbReference type="EMBL" id="GIJ45723.1"/>
    </source>
</evidence>
<gene>
    <name evidence="2" type="ORF">Val02_26090</name>
</gene>
<feature type="repeat" description="TPR" evidence="1">
    <location>
        <begin position="147"/>
        <end position="180"/>
    </location>
</feature>
<dbReference type="GO" id="GO:0045892">
    <property type="term" value="P:negative regulation of DNA-templated transcription"/>
    <property type="evidence" value="ECO:0007669"/>
    <property type="project" value="InterPro"/>
</dbReference>
<dbReference type="EMBL" id="BOPF01000008">
    <property type="protein sequence ID" value="GIJ45723.1"/>
    <property type="molecule type" value="Genomic_DNA"/>
</dbReference>
<dbReference type="PANTHER" id="PTHR44749">
    <property type="entry name" value="SUPPRESSOR OF RPS4-RLD 1"/>
    <property type="match status" value="1"/>
</dbReference>
<dbReference type="InterPro" id="IPR044650">
    <property type="entry name" value="SRFR1-like"/>
</dbReference>
<dbReference type="InterPro" id="IPR011990">
    <property type="entry name" value="TPR-like_helical_dom_sf"/>
</dbReference>
<dbReference type="Pfam" id="PF14559">
    <property type="entry name" value="TPR_19"/>
    <property type="match status" value="1"/>
</dbReference>
<keyword evidence="3" id="KW-1185">Reference proteome</keyword>
<dbReference type="PROSITE" id="PS50005">
    <property type="entry name" value="TPR"/>
    <property type="match status" value="2"/>
</dbReference>
<evidence type="ECO:0000256" key="1">
    <source>
        <dbReference type="PROSITE-ProRule" id="PRU00339"/>
    </source>
</evidence>
<evidence type="ECO:0000313" key="3">
    <source>
        <dbReference type="Proteomes" id="UP000619260"/>
    </source>
</evidence>